<organism evidence="6">
    <name type="scientific">Aspergillus niger</name>
    <dbReference type="NCBI Taxonomy" id="5061"/>
    <lineage>
        <taxon>Eukaryota</taxon>
        <taxon>Fungi</taxon>
        <taxon>Dikarya</taxon>
        <taxon>Ascomycota</taxon>
        <taxon>Pezizomycotina</taxon>
        <taxon>Eurotiomycetes</taxon>
        <taxon>Eurotiomycetidae</taxon>
        <taxon>Eurotiales</taxon>
        <taxon>Aspergillaceae</taxon>
        <taxon>Aspergillus</taxon>
        <taxon>Aspergillus subgen. Circumdati</taxon>
    </lineage>
</organism>
<evidence type="ECO:0000256" key="3">
    <source>
        <dbReference type="ARBA" id="ARBA00022895"/>
    </source>
</evidence>
<keyword evidence="3" id="KW-0779">Telomere</keyword>
<feature type="domain" description="CST complex subunit Stn1 N-terminal" evidence="5">
    <location>
        <begin position="19"/>
        <end position="70"/>
    </location>
</feature>
<gene>
    <name evidence="6" type="ORF">An02g01880</name>
</gene>
<evidence type="ECO:0000313" key="6">
    <source>
        <dbReference type="RefSeq" id="XP_001399329.3"/>
    </source>
</evidence>
<dbReference type="Pfam" id="PF10451">
    <property type="entry name" value="Stn1"/>
    <property type="match status" value="1"/>
</dbReference>
<dbReference type="GeneID" id="4978674"/>
<evidence type="ECO:0000259" key="5">
    <source>
        <dbReference type="Pfam" id="PF10451"/>
    </source>
</evidence>
<reference evidence="6" key="2">
    <citation type="submission" date="2025-08" db="UniProtKB">
        <authorList>
            <consortium name="RefSeq"/>
        </authorList>
    </citation>
    <scope>IDENTIFICATION</scope>
</reference>
<feature type="compositionally biased region" description="Basic and acidic residues" evidence="4">
    <location>
        <begin position="186"/>
        <end position="200"/>
    </location>
</feature>
<comment type="subcellular location">
    <subcellularLocation>
        <location evidence="1">Chromosome</location>
        <location evidence="1">Telomere</location>
    </subcellularLocation>
</comment>
<dbReference type="Gene3D" id="2.40.50.140">
    <property type="entry name" value="Nucleic acid-binding proteins"/>
    <property type="match status" value="1"/>
</dbReference>
<protein>
    <recommendedName>
        <fullName evidence="5">CST complex subunit Stn1 N-terminal domain-containing protein</fullName>
    </recommendedName>
</protein>
<feature type="region of interest" description="Disordered" evidence="4">
    <location>
        <begin position="168"/>
        <end position="200"/>
    </location>
</feature>
<dbReference type="RefSeq" id="XP_001399329.3">
    <property type="nucleotide sequence ID" value="XM_001399292.3"/>
</dbReference>
<evidence type="ECO:0000256" key="1">
    <source>
        <dbReference type="ARBA" id="ARBA00004574"/>
    </source>
</evidence>
<dbReference type="InterPro" id="IPR018856">
    <property type="entry name" value="Stn1_N"/>
</dbReference>
<name>A0AAJ6QIS0_ASPNG</name>
<sequence>MAAVDVLRLKRRPEFPDPKIYFYKNHPIQYISLLGLITSRTEFPTVTILTLDDSSGVTLDVVVQKATPNSTPSSTLPTSFTPTQHISPTTSLALDISPYAPGTFAHLKGTISTFRGVNQLQLERVFPVRDTNAEMRFLDQRSRFLVEVLDVPWRLGREEVERLRRELDMDEEEEEERVRRKRRRREERDRRRMGKMREREERVGVRRIIEGKRVEGVGSGGAGGI</sequence>
<dbReference type="AlphaFoldDB" id="A0AAJ6QIS0"/>
<reference evidence="6" key="1">
    <citation type="submission" date="2025-02" db="EMBL/GenBank/DDBJ databases">
        <authorList>
            <consortium name="NCBI Genome Project"/>
        </authorList>
    </citation>
    <scope>NUCLEOTIDE SEQUENCE</scope>
</reference>
<evidence type="ECO:0000256" key="4">
    <source>
        <dbReference type="SAM" id="MobiDB-lite"/>
    </source>
</evidence>
<dbReference type="GO" id="GO:0000781">
    <property type="term" value="C:chromosome, telomeric region"/>
    <property type="evidence" value="ECO:0007669"/>
    <property type="project" value="UniProtKB-SubCell"/>
</dbReference>
<dbReference type="KEGG" id="ang:An02g01880"/>
<keyword evidence="2" id="KW-0158">Chromosome</keyword>
<accession>A0AAJ6QIS0</accession>
<evidence type="ECO:0000256" key="2">
    <source>
        <dbReference type="ARBA" id="ARBA00022454"/>
    </source>
</evidence>
<dbReference type="SUPFAM" id="SSF50249">
    <property type="entry name" value="Nucleic acid-binding proteins"/>
    <property type="match status" value="1"/>
</dbReference>
<dbReference type="InterPro" id="IPR012340">
    <property type="entry name" value="NA-bd_OB-fold"/>
</dbReference>
<proteinExistence type="predicted"/>